<evidence type="ECO:0000313" key="4">
    <source>
        <dbReference type="EMBL" id="JAU83790.1"/>
    </source>
</evidence>
<evidence type="ECO:0000259" key="2">
    <source>
        <dbReference type="Pfam" id="PF14111"/>
    </source>
</evidence>
<dbReference type="AlphaFoldDB" id="A0A1J3IU49"/>
<feature type="compositionally biased region" description="Basic and acidic residues" evidence="1">
    <location>
        <begin position="1"/>
        <end position="12"/>
    </location>
</feature>
<feature type="region of interest" description="Disordered" evidence="1">
    <location>
        <begin position="215"/>
        <end position="391"/>
    </location>
</feature>
<feature type="compositionally biased region" description="Low complexity" evidence="1">
    <location>
        <begin position="275"/>
        <end position="284"/>
    </location>
</feature>
<dbReference type="EMBL" id="GEVM01022148">
    <property type="protein sequence ID" value="JAU83790.1"/>
    <property type="molecule type" value="Transcribed_RNA"/>
</dbReference>
<feature type="compositionally biased region" description="Basic and acidic residues" evidence="1">
    <location>
        <begin position="346"/>
        <end position="362"/>
    </location>
</feature>
<dbReference type="Pfam" id="PF14392">
    <property type="entry name" value="zf-CCHC_4"/>
    <property type="match status" value="1"/>
</dbReference>
<gene>
    <name evidence="4" type="ORF">MP_TR26815_c1_g1_i1_g.79825</name>
</gene>
<sequence>MSRRLSFSEKGKAPAFPPAPPRKARVKVPPFDNSKLIKQHSLTLIGRLTNPKIQRMGNLIPFFTEHWKVSSKPIGADLGQGLFQFQFETEKDLQLVLDNRPYHFSYWMLILQRWEPTAARTFPSQIPFWIQVQGVPVHLWSEETLQSIANDIGHFEAAEITSSAAKMRVSIDGLQPLIMSSMVEFATGEEVEATLVYEKLEKHCTTCFRLDHDSKDCPLTKTKSTPTEPTTRADLAPSRNVRPNVDQVHTPLHRARDPYQPSRMGRTEHRDSSRRSTSSWTRRSPPGRDDYYTSSRGYHSRGKETKKPAYEESRHSFESSRSFHPPTVSRKETHRSNDFIQGNQRWVEKPRGRYQHLDESRPEPSGNSRLRRPPLDRDSPPPRVSPEQLPRDAMTTAMGEIREVLVQYSSCADPSESAARKERLRIAEERGQVEESAAQMVRAALANQVSQAAIDSTQAPMYPDLTSPENRSQDRIPISQRLGPTFLSEDDPILEP</sequence>
<dbReference type="PANTHER" id="PTHR31286:SF163">
    <property type="entry name" value="ZINC KNUCKLE CX2CX4HX4C DOMAIN-CONTAINING PROTEIN"/>
    <property type="match status" value="1"/>
</dbReference>
<feature type="domain" description="DUF4283" evidence="2">
    <location>
        <begin position="38"/>
        <end position="117"/>
    </location>
</feature>
<feature type="region of interest" description="Disordered" evidence="1">
    <location>
        <begin position="1"/>
        <end position="23"/>
    </location>
</feature>
<organism evidence="4">
    <name type="scientific">Noccaea caerulescens</name>
    <name type="common">Alpine penny-cress</name>
    <name type="synonym">Thlaspi caerulescens</name>
    <dbReference type="NCBI Taxonomy" id="107243"/>
    <lineage>
        <taxon>Eukaryota</taxon>
        <taxon>Viridiplantae</taxon>
        <taxon>Streptophyta</taxon>
        <taxon>Embryophyta</taxon>
        <taxon>Tracheophyta</taxon>
        <taxon>Spermatophyta</taxon>
        <taxon>Magnoliopsida</taxon>
        <taxon>eudicotyledons</taxon>
        <taxon>Gunneridae</taxon>
        <taxon>Pentapetalae</taxon>
        <taxon>rosids</taxon>
        <taxon>malvids</taxon>
        <taxon>Brassicales</taxon>
        <taxon>Brassicaceae</taxon>
        <taxon>Coluteocarpeae</taxon>
        <taxon>Noccaea</taxon>
    </lineage>
</organism>
<dbReference type="InterPro" id="IPR025558">
    <property type="entry name" value="DUF4283"/>
</dbReference>
<feature type="compositionally biased region" description="Basic and acidic residues" evidence="1">
    <location>
        <begin position="265"/>
        <end position="274"/>
    </location>
</feature>
<evidence type="ECO:0000256" key="1">
    <source>
        <dbReference type="SAM" id="MobiDB-lite"/>
    </source>
</evidence>
<feature type="region of interest" description="Disordered" evidence="1">
    <location>
        <begin position="453"/>
        <end position="496"/>
    </location>
</feature>
<evidence type="ECO:0008006" key="5">
    <source>
        <dbReference type="Google" id="ProtNLM"/>
    </source>
</evidence>
<evidence type="ECO:0000259" key="3">
    <source>
        <dbReference type="Pfam" id="PF14392"/>
    </source>
</evidence>
<feature type="domain" description="Zinc knuckle CX2CX4HX4C" evidence="3">
    <location>
        <begin position="172"/>
        <end position="218"/>
    </location>
</feature>
<protein>
    <recommendedName>
        <fullName evidence="5">DUF4283 domain-containing protein</fullName>
    </recommendedName>
</protein>
<name>A0A1J3IU49_NOCCA</name>
<dbReference type="InterPro" id="IPR025836">
    <property type="entry name" value="Zn_knuckle_CX2CX4HX4C"/>
</dbReference>
<dbReference type="PANTHER" id="PTHR31286">
    <property type="entry name" value="GLYCINE-RICH CELL WALL STRUCTURAL PROTEIN 1.8-LIKE"/>
    <property type="match status" value="1"/>
</dbReference>
<reference evidence="4" key="1">
    <citation type="submission" date="2016-07" db="EMBL/GenBank/DDBJ databases">
        <title>De novo transcriptome assembly of four accessions of the metal hyperaccumulator plant Noccaea caerulescens.</title>
        <authorList>
            <person name="Blande D."/>
            <person name="Halimaa P."/>
            <person name="Tervahauta A.I."/>
            <person name="Aarts M.G."/>
            <person name="Karenlampi S.O."/>
        </authorList>
    </citation>
    <scope>NUCLEOTIDE SEQUENCE</scope>
</reference>
<dbReference type="Pfam" id="PF14111">
    <property type="entry name" value="DUF4283"/>
    <property type="match status" value="1"/>
</dbReference>
<proteinExistence type="predicted"/>
<dbReference type="InterPro" id="IPR040256">
    <property type="entry name" value="At4g02000-like"/>
</dbReference>
<accession>A0A1J3IU49</accession>
<feature type="compositionally biased region" description="Low complexity" evidence="1">
    <location>
        <begin position="220"/>
        <end position="230"/>
    </location>
</feature>
<feature type="compositionally biased region" description="Basic and acidic residues" evidence="1">
    <location>
        <begin position="301"/>
        <end position="318"/>
    </location>
</feature>